<evidence type="ECO:0000313" key="9">
    <source>
        <dbReference type="Ensembl" id="ENSTMTP00000006837.1"/>
    </source>
</evidence>
<sequence>MAALWRSYQRLMAQHPWKVQILTAGKNQQCPGTDCVVRSLVGVGDVISQQLVERRGLRGHSTRRTLKMMAIGFCFVGPVVGGWYQLLDRLIPGNTRMVALKKMVLDQVGFAPCFLGCFLAIAGALNGLSAEESWAKIRRVRAPPHALSSLFQLWPAVQIANFYFIPLNHRSASPLGSELWEPPTSWGPRARAPARTEHLSCSEAARAQAANSVWTLPG</sequence>
<comment type="similarity">
    <text evidence="2 8">Belongs to the peroxisomal membrane protein PXMP2/4 family.</text>
</comment>
<protein>
    <recommendedName>
        <fullName evidence="6">Mitochondrial inner membrane protein Mpv17</fullName>
    </recommendedName>
    <alternativeName>
        <fullName evidence="7">Protein Mpv17</fullName>
    </alternativeName>
</protein>
<organism evidence="9 10">
    <name type="scientific">Terrapene triunguis</name>
    <name type="common">Three-toed box turtle</name>
    <dbReference type="NCBI Taxonomy" id="2587831"/>
    <lineage>
        <taxon>Eukaryota</taxon>
        <taxon>Metazoa</taxon>
        <taxon>Chordata</taxon>
        <taxon>Craniata</taxon>
        <taxon>Vertebrata</taxon>
        <taxon>Euteleostomi</taxon>
        <taxon>Archelosauria</taxon>
        <taxon>Testudinata</taxon>
        <taxon>Testudines</taxon>
        <taxon>Cryptodira</taxon>
        <taxon>Durocryptodira</taxon>
        <taxon>Testudinoidea</taxon>
        <taxon>Emydidae</taxon>
        <taxon>Terrapene</taxon>
    </lineage>
</organism>
<evidence type="ECO:0000256" key="3">
    <source>
        <dbReference type="ARBA" id="ARBA00022692"/>
    </source>
</evidence>
<keyword evidence="5 8" id="KW-0472">Membrane</keyword>
<dbReference type="GO" id="GO:0042592">
    <property type="term" value="P:homeostatic process"/>
    <property type="evidence" value="ECO:0007669"/>
    <property type="project" value="Ensembl"/>
</dbReference>
<dbReference type="Proteomes" id="UP000472274">
    <property type="component" value="Unplaced"/>
</dbReference>
<dbReference type="AlphaFoldDB" id="A0A674IGE6"/>
<evidence type="ECO:0000256" key="8">
    <source>
        <dbReference type="RuleBase" id="RU363053"/>
    </source>
</evidence>
<evidence type="ECO:0000256" key="6">
    <source>
        <dbReference type="ARBA" id="ARBA00049743"/>
    </source>
</evidence>
<dbReference type="GO" id="GO:1901858">
    <property type="term" value="P:regulation of mitochondrial DNA metabolic process"/>
    <property type="evidence" value="ECO:0007669"/>
    <property type="project" value="Ensembl"/>
</dbReference>
<evidence type="ECO:0000256" key="7">
    <source>
        <dbReference type="ARBA" id="ARBA00049801"/>
    </source>
</evidence>
<proteinExistence type="inferred from homology"/>
<dbReference type="GO" id="GO:0005743">
    <property type="term" value="C:mitochondrial inner membrane"/>
    <property type="evidence" value="ECO:0007669"/>
    <property type="project" value="Ensembl"/>
</dbReference>
<dbReference type="PANTHER" id="PTHR11266:SF17">
    <property type="entry name" value="PROTEIN MPV17"/>
    <property type="match status" value="1"/>
</dbReference>
<dbReference type="PANTHER" id="PTHR11266">
    <property type="entry name" value="PEROXISOMAL MEMBRANE PROTEIN 2, PXMP2 MPV17"/>
    <property type="match status" value="1"/>
</dbReference>
<gene>
    <name evidence="9" type="primary">MPV17</name>
</gene>
<name>A0A674IGE6_9SAUR</name>
<dbReference type="Pfam" id="PF04117">
    <property type="entry name" value="Mpv17_PMP22"/>
    <property type="match status" value="1"/>
</dbReference>
<evidence type="ECO:0000256" key="5">
    <source>
        <dbReference type="ARBA" id="ARBA00023136"/>
    </source>
</evidence>
<evidence type="ECO:0000256" key="1">
    <source>
        <dbReference type="ARBA" id="ARBA00004141"/>
    </source>
</evidence>
<dbReference type="InterPro" id="IPR007248">
    <property type="entry name" value="Mpv17_PMP22"/>
</dbReference>
<dbReference type="GO" id="GO:0015267">
    <property type="term" value="F:channel activity"/>
    <property type="evidence" value="ECO:0007669"/>
    <property type="project" value="Ensembl"/>
</dbReference>
<keyword evidence="4 8" id="KW-1133">Transmembrane helix</keyword>
<evidence type="ECO:0000313" key="10">
    <source>
        <dbReference type="Proteomes" id="UP000472274"/>
    </source>
</evidence>
<dbReference type="GeneTree" id="ENSGT00940000160891"/>
<keyword evidence="10" id="KW-1185">Reference proteome</keyword>
<reference evidence="9" key="2">
    <citation type="submission" date="2025-09" db="UniProtKB">
        <authorList>
            <consortium name="Ensembl"/>
        </authorList>
    </citation>
    <scope>IDENTIFICATION</scope>
</reference>
<feature type="transmembrane region" description="Helical" evidence="8">
    <location>
        <begin position="68"/>
        <end position="87"/>
    </location>
</feature>
<dbReference type="Ensembl" id="ENSTMTT00000007065.1">
    <property type="protein sequence ID" value="ENSTMTP00000006837.1"/>
    <property type="gene ID" value="ENSTMTG00000004936.1"/>
</dbReference>
<keyword evidence="3 8" id="KW-0812">Transmembrane</keyword>
<evidence type="ECO:0000256" key="2">
    <source>
        <dbReference type="ARBA" id="ARBA00006824"/>
    </source>
</evidence>
<comment type="subcellular location">
    <subcellularLocation>
        <location evidence="1">Membrane</location>
        <topology evidence="1">Multi-pass membrane protein</topology>
    </subcellularLocation>
</comment>
<dbReference type="InParanoid" id="A0A674IGE6"/>
<accession>A0A674IGE6</accession>
<evidence type="ECO:0000256" key="4">
    <source>
        <dbReference type="ARBA" id="ARBA00022989"/>
    </source>
</evidence>
<reference evidence="9" key="1">
    <citation type="submission" date="2025-08" db="UniProtKB">
        <authorList>
            <consortium name="Ensembl"/>
        </authorList>
    </citation>
    <scope>IDENTIFICATION</scope>
</reference>
<feature type="transmembrane region" description="Helical" evidence="8">
    <location>
        <begin position="107"/>
        <end position="128"/>
    </location>
</feature>